<evidence type="ECO:0000256" key="1">
    <source>
        <dbReference type="SAM" id="Coils"/>
    </source>
</evidence>
<gene>
    <name evidence="2" type="ORF">C7H61_01125</name>
</gene>
<evidence type="ECO:0000313" key="2">
    <source>
        <dbReference type="EMBL" id="PSG94417.1"/>
    </source>
</evidence>
<dbReference type="AlphaFoldDB" id="A0A2T1NNF4"/>
<feature type="coiled-coil region" evidence="1">
    <location>
        <begin position="313"/>
        <end position="350"/>
    </location>
</feature>
<evidence type="ECO:0000313" key="3">
    <source>
        <dbReference type="Proteomes" id="UP000238430"/>
    </source>
</evidence>
<reference evidence="2 3" key="1">
    <citation type="submission" date="2018-03" db="EMBL/GenBank/DDBJ databases">
        <title>Mesoflavibacter sp. HG37 and Mesoflavibacter sp. HG96 sp.nov., two marine bacteria isolated from seawater of Western Pacific Ocean.</title>
        <authorList>
            <person name="Cheng H."/>
            <person name="Wu Y.-H."/>
            <person name="Guo L.-L."/>
            <person name="Xu X.-W."/>
        </authorList>
    </citation>
    <scope>NUCLEOTIDE SEQUENCE [LARGE SCALE GENOMIC DNA]</scope>
    <source>
        <strain evidence="2 3">KCTC 42117</strain>
    </source>
</reference>
<keyword evidence="3" id="KW-1185">Reference proteome</keyword>
<name>A0A2T1NNF4_9FLAO</name>
<proteinExistence type="predicted"/>
<sequence length="356" mass="40607">MQINELLRLTEWFDENIIENQIPQKYSALHSKMNQNIRRNGQALVPFEQEKINLFEVIKDINFQNLSLEQMKFLESLEIIDLLGKNGVEQIEKILIENNLDIATATSKIKEFSNTISRAQATITKLQTTLLESFEIEESDEIQNNQVLMRVYFQNDVAIENLTDFKKLSATWYDIGRGIAMAQDKSPEDFNIIGAKKGSIIIEMAVVVGLATSVSKILLESLKVADRFINVLKQVEELKALKLGNKKLVSDLKKEAEKERDEGTQIILNSAIEDLQLNAEQNGDKITALDKSIKKLIGFTQNGGVVDFVQPNESEEEDENNEIREEIQKLKTNISEIRLIENKIKLLENKITKDKN</sequence>
<dbReference type="Proteomes" id="UP000238430">
    <property type="component" value="Unassembled WGS sequence"/>
</dbReference>
<keyword evidence="1" id="KW-0175">Coiled coil</keyword>
<dbReference type="EMBL" id="PXOT01000013">
    <property type="protein sequence ID" value="PSG94417.1"/>
    <property type="molecule type" value="Genomic_DNA"/>
</dbReference>
<dbReference type="RefSeq" id="WP_106676412.1">
    <property type="nucleotide sequence ID" value="NZ_JACHWV010000011.1"/>
</dbReference>
<organism evidence="2 3">
    <name type="scientific">Mesoflavibacter zeaxanthinifaciens subsp. sabulilitoris</name>
    <dbReference type="NCBI Taxonomy" id="1520893"/>
    <lineage>
        <taxon>Bacteria</taxon>
        <taxon>Pseudomonadati</taxon>
        <taxon>Bacteroidota</taxon>
        <taxon>Flavobacteriia</taxon>
        <taxon>Flavobacteriales</taxon>
        <taxon>Flavobacteriaceae</taxon>
        <taxon>Mesoflavibacter</taxon>
    </lineage>
</organism>
<protein>
    <submittedName>
        <fullName evidence="2">Uncharacterized protein</fullName>
    </submittedName>
</protein>
<dbReference type="OrthoDB" id="7057670at2"/>
<accession>A0A2T1NNF4</accession>
<comment type="caution">
    <text evidence="2">The sequence shown here is derived from an EMBL/GenBank/DDBJ whole genome shotgun (WGS) entry which is preliminary data.</text>
</comment>